<evidence type="ECO:0000313" key="1">
    <source>
        <dbReference type="EMBL" id="QEK50698.1"/>
    </source>
</evidence>
<keyword evidence="2" id="KW-1185">Reference proteome</keyword>
<accession>A0A5C0VDF8</accession>
<dbReference type="KEGG" id="pej:FYC62_02715"/>
<sequence length="131" mass="15508">MQKLSFNNAGLQQLLQAYYLLSDEELRQEALLIETDFRQWLIKHFIFSEQQLEDLFAINETFIEEFSEEFAFFFKNRLPVSLFKEEPIDQRLSEPGRGKLYRNEKVSTQTYSPSLGLSSTETLSLSIQYLY</sequence>
<reference evidence="1 2" key="1">
    <citation type="submission" date="2019-08" db="EMBL/GenBank/DDBJ databases">
        <title>Pedobacter sp. nov., isolated from Han river, South Korea.</title>
        <authorList>
            <person name="Lee D.-H."/>
            <person name="Kim Y.-S."/>
            <person name="Hwang E.-M."/>
            <person name="Le Tran T.C."/>
            <person name="Cha C.-J."/>
        </authorList>
    </citation>
    <scope>NUCLEOTIDE SEQUENCE [LARGE SCALE GENOMIC DNA]</scope>
    <source>
        <strain evidence="1 2">CJ43</strain>
    </source>
</reference>
<dbReference type="Proteomes" id="UP000323653">
    <property type="component" value="Chromosome"/>
</dbReference>
<evidence type="ECO:0000313" key="2">
    <source>
        <dbReference type="Proteomes" id="UP000323653"/>
    </source>
</evidence>
<gene>
    <name evidence="1" type="ORF">FYC62_02715</name>
</gene>
<dbReference type="EMBL" id="CP043329">
    <property type="protein sequence ID" value="QEK50698.1"/>
    <property type="molecule type" value="Genomic_DNA"/>
</dbReference>
<protein>
    <submittedName>
        <fullName evidence="1">Uncharacterized protein</fullName>
    </submittedName>
</protein>
<name>A0A5C0VDF8_9SPHI</name>
<organism evidence="1 2">
    <name type="scientific">Pedobacter aquae</name>
    <dbReference type="NCBI Taxonomy" id="2605747"/>
    <lineage>
        <taxon>Bacteria</taxon>
        <taxon>Pseudomonadati</taxon>
        <taxon>Bacteroidota</taxon>
        <taxon>Sphingobacteriia</taxon>
        <taxon>Sphingobacteriales</taxon>
        <taxon>Sphingobacteriaceae</taxon>
        <taxon>Pedobacter</taxon>
    </lineage>
</organism>
<dbReference type="RefSeq" id="WP_149073821.1">
    <property type="nucleotide sequence ID" value="NZ_CP043329.1"/>
</dbReference>
<proteinExistence type="predicted"/>
<dbReference type="AlphaFoldDB" id="A0A5C0VDF8"/>